<dbReference type="Gene3D" id="3.90.1750.20">
    <property type="entry name" value="Putative Large Serine Recombinase, Chain B, Domain 2"/>
    <property type="match status" value="1"/>
</dbReference>
<evidence type="ECO:0000259" key="1">
    <source>
        <dbReference type="PROSITE" id="PS51736"/>
    </source>
</evidence>
<dbReference type="GO" id="GO:0003677">
    <property type="term" value="F:DNA binding"/>
    <property type="evidence" value="ECO:0007669"/>
    <property type="project" value="InterPro"/>
</dbReference>
<dbReference type="PROSITE" id="PS51737">
    <property type="entry name" value="RECOMBINASE_DNA_BIND"/>
    <property type="match status" value="1"/>
</dbReference>
<feature type="domain" description="Recombinase" evidence="2">
    <location>
        <begin position="187"/>
        <end position="307"/>
    </location>
</feature>
<organism evidence="3 4">
    <name type="scientific">Ramlibacter albus</name>
    <dbReference type="NCBI Taxonomy" id="2079448"/>
    <lineage>
        <taxon>Bacteria</taxon>
        <taxon>Pseudomonadati</taxon>
        <taxon>Pseudomonadota</taxon>
        <taxon>Betaproteobacteria</taxon>
        <taxon>Burkholderiales</taxon>
        <taxon>Comamonadaceae</taxon>
        <taxon>Ramlibacter</taxon>
    </lineage>
</organism>
<dbReference type="Gene3D" id="3.40.50.1390">
    <property type="entry name" value="Resolvase, N-terminal catalytic domain"/>
    <property type="match status" value="1"/>
</dbReference>
<evidence type="ECO:0000313" key="4">
    <source>
        <dbReference type="Proteomes" id="UP000596827"/>
    </source>
</evidence>
<proteinExistence type="predicted"/>
<dbReference type="AlphaFoldDB" id="A0A923M7T7"/>
<accession>A0A923M7T7</accession>
<dbReference type="Pfam" id="PF00239">
    <property type="entry name" value="Resolvase"/>
    <property type="match status" value="1"/>
</dbReference>
<dbReference type="RefSeq" id="WP_187080544.1">
    <property type="nucleotide sequence ID" value="NZ_JACORU010000001.1"/>
</dbReference>
<dbReference type="GO" id="GO:0000150">
    <property type="term" value="F:DNA strand exchange activity"/>
    <property type="evidence" value="ECO:0007669"/>
    <property type="project" value="InterPro"/>
</dbReference>
<dbReference type="InterPro" id="IPR011109">
    <property type="entry name" value="DNA_bind_recombinase_dom"/>
</dbReference>
<evidence type="ECO:0000313" key="3">
    <source>
        <dbReference type="EMBL" id="MBC5764147.1"/>
    </source>
</evidence>
<sequence>MLTPVAQYVRMSTVQQPLSISIQMAAISAYAQKHGMEVVRTYSDEGRSGLKIDGRDGMRTLLRDVLAVPRRFDKVLVFDVSRWGRYLDVDESAYYEYHCRKHGVAVIYVAEHFTAEMTPFDSLLKQLKRTMAAEYSRELGAKCRSGQVETVKRGFATGQLPCLGYRRQSVSQGGDPGKLLGPHERKPMATDRVRWVLGPPEEVATVQKIFREYADGVNLATIARRLKAAKVRSHNGSPVTVDMIKKLVRSSVVLGTFSWGHRSKRRRTSTGIPALPQPATNTHMVDPIIDPDTWASVQQRIAAARKWFEFGYDDELLLNRLREVLARHPDLSYSKFARYGLPQPATYIRHFGSVTAAYVAAGRDDPTERVRRPRQALSSCIGKRFTSDVFDLVAPHAESCRLERRLNLVCLDGAEVKVRVAKACRTRASQPYWFVDHLERTEKVGRWLLILCLNHDTPTGNEFVLLPPNEHTKFSGRLTTKVLERFAPYRIGDAETLRQRLLQVCTSPDGGRQLALDL</sequence>
<dbReference type="InterPro" id="IPR006119">
    <property type="entry name" value="Resolv_N"/>
</dbReference>
<dbReference type="PROSITE" id="PS51736">
    <property type="entry name" value="RECOMBINASES_3"/>
    <property type="match status" value="1"/>
</dbReference>
<reference evidence="3" key="1">
    <citation type="submission" date="2020-08" db="EMBL/GenBank/DDBJ databases">
        <title>Ramlibacter sp. GTP1 16S ribosomal RNA gene genome sequencing and assembly.</title>
        <authorList>
            <person name="Kang M."/>
        </authorList>
    </citation>
    <scope>NUCLEOTIDE SEQUENCE</scope>
    <source>
        <strain evidence="3">GTP1</strain>
    </source>
</reference>
<gene>
    <name evidence="3" type="ORF">H8R02_06790</name>
</gene>
<dbReference type="SUPFAM" id="SSF53041">
    <property type="entry name" value="Resolvase-like"/>
    <property type="match status" value="1"/>
</dbReference>
<dbReference type="InterPro" id="IPR036162">
    <property type="entry name" value="Resolvase-like_N_sf"/>
</dbReference>
<feature type="domain" description="Resolvase/invertase-type recombinase catalytic" evidence="1">
    <location>
        <begin position="4"/>
        <end position="154"/>
    </location>
</feature>
<dbReference type="PANTHER" id="PTHR30461">
    <property type="entry name" value="DNA-INVERTASE FROM LAMBDOID PROPHAGE"/>
    <property type="match status" value="1"/>
</dbReference>
<dbReference type="EMBL" id="JACORU010000001">
    <property type="protein sequence ID" value="MBC5764147.1"/>
    <property type="molecule type" value="Genomic_DNA"/>
</dbReference>
<dbReference type="Pfam" id="PF07508">
    <property type="entry name" value="Recombinase"/>
    <property type="match status" value="1"/>
</dbReference>
<name>A0A923M7T7_9BURK</name>
<dbReference type="InterPro" id="IPR050639">
    <property type="entry name" value="SSR_resolvase"/>
</dbReference>
<protein>
    <submittedName>
        <fullName evidence="3">Recombinase family protein</fullName>
    </submittedName>
</protein>
<dbReference type="InterPro" id="IPR038109">
    <property type="entry name" value="DNA_bind_recomb_sf"/>
</dbReference>
<dbReference type="SMART" id="SM00857">
    <property type="entry name" value="Resolvase"/>
    <property type="match status" value="1"/>
</dbReference>
<dbReference type="PANTHER" id="PTHR30461:SF23">
    <property type="entry name" value="DNA RECOMBINASE-RELATED"/>
    <property type="match status" value="1"/>
</dbReference>
<keyword evidence="4" id="KW-1185">Reference proteome</keyword>
<dbReference type="Proteomes" id="UP000596827">
    <property type="component" value="Unassembled WGS sequence"/>
</dbReference>
<comment type="caution">
    <text evidence="3">The sequence shown here is derived from an EMBL/GenBank/DDBJ whole genome shotgun (WGS) entry which is preliminary data.</text>
</comment>
<dbReference type="CDD" id="cd00338">
    <property type="entry name" value="Ser_Recombinase"/>
    <property type="match status" value="1"/>
</dbReference>
<evidence type="ECO:0000259" key="2">
    <source>
        <dbReference type="PROSITE" id="PS51737"/>
    </source>
</evidence>